<keyword evidence="7" id="KW-1185">Reference proteome</keyword>
<sequence length="188" mass="20685">MSTSKKDETIAAPLAPMNSMAMMKAKMKDVMNLRNLRGVVSFFGLGEPKPFEVPAKEIALSRLRKNMLYFATNYMLVVACVGFLSILMNPFFLFILMCIAAGWYYVAQITANETEENPFKVGGRPVNASQRNVGMLAVTGVLVVYFGGSVLFSIFSVSTFLAIAHAFLRNSNIPEEEDDLGFDVAAEV</sequence>
<dbReference type="KEGG" id="spar:SPRG_19894"/>
<comment type="subcellular location">
    <subcellularLocation>
        <location evidence="1 5">Membrane</location>
        <topology evidence="1 5">Multi-pass membrane protein</topology>
    </subcellularLocation>
</comment>
<dbReference type="Proteomes" id="UP000030745">
    <property type="component" value="Unassembled WGS sequence"/>
</dbReference>
<evidence type="ECO:0000256" key="2">
    <source>
        <dbReference type="ARBA" id="ARBA00022692"/>
    </source>
</evidence>
<evidence type="ECO:0000313" key="7">
    <source>
        <dbReference type="Proteomes" id="UP000030745"/>
    </source>
</evidence>
<feature type="transmembrane region" description="Helical" evidence="5">
    <location>
        <begin position="142"/>
        <end position="168"/>
    </location>
</feature>
<evidence type="ECO:0000256" key="4">
    <source>
        <dbReference type="ARBA" id="ARBA00023136"/>
    </source>
</evidence>
<dbReference type="GeneID" id="24141158"/>
<dbReference type="EMBL" id="KK583207">
    <property type="protein sequence ID" value="KDO29224.1"/>
    <property type="molecule type" value="Genomic_DNA"/>
</dbReference>
<comment type="similarity">
    <text evidence="5">Belongs to the PRA1 family.</text>
</comment>
<dbReference type="VEuPathDB" id="FungiDB:SPRG_19894"/>
<dbReference type="GO" id="GO:0005794">
    <property type="term" value="C:Golgi apparatus"/>
    <property type="evidence" value="ECO:0007669"/>
    <property type="project" value="TreeGrafter"/>
</dbReference>
<dbReference type="PANTHER" id="PTHR19317">
    <property type="entry name" value="PRENYLATED RAB ACCEPTOR 1-RELATED"/>
    <property type="match status" value="1"/>
</dbReference>
<keyword evidence="2 5" id="KW-0812">Transmembrane</keyword>
<dbReference type="PANTHER" id="PTHR19317:SF0">
    <property type="entry name" value="PRENYLATED RAB ACCEPTOR PROTEIN 1"/>
    <property type="match status" value="1"/>
</dbReference>
<evidence type="ECO:0000256" key="5">
    <source>
        <dbReference type="RuleBase" id="RU363107"/>
    </source>
</evidence>
<evidence type="ECO:0000313" key="6">
    <source>
        <dbReference type="EMBL" id="KDO29224.1"/>
    </source>
</evidence>
<accession>A0A067CES0</accession>
<dbReference type="STRING" id="695850.A0A067CES0"/>
<dbReference type="AlphaFoldDB" id="A0A067CES0"/>
<name>A0A067CES0_SAPPC</name>
<feature type="transmembrane region" description="Helical" evidence="5">
    <location>
        <begin position="74"/>
        <end position="106"/>
    </location>
</feature>
<dbReference type="InterPro" id="IPR004895">
    <property type="entry name" value="Prenylated_rab_accept_PRA1"/>
</dbReference>
<proteinExistence type="inferred from homology"/>
<keyword evidence="4 5" id="KW-0472">Membrane</keyword>
<dbReference type="RefSeq" id="XP_012200121.1">
    <property type="nucleotide sequence ID" value="XM_012344731.1"/>
</dbReference>
<evidence type="ECO:0000256" key="3">
    <source>
        <dbReference type="ARBA" id="ARBA00022989"/>
    </source>
</evidence>
<reference evidence="6 7" key="1">
    <citation type="journal article" date="2013" name="PLoS Genet.">
        <title>Distinctive expansion of potential virulence genes in the genome of the oomycete fish pathogen Saprolegnia parasitica.</title>
        <authorList>
            <person name="Jiang R.H."/>
            <person name="de Bruijn I."/>
            <person name="Haas B.J."/>
            <person name="Belmonte R."/>
            <person name="Lobach L."/>
            <person name="Christie J."/>
            <person name="van den Ackerveken G."/>
            <person name="Bottin A."/>
            <person name="Bulone V."/>
            <person name="Diaz-Moreno S.M."/>
            <person name="Dumas B."/>
            <person name="Fan L."/>
            <person name="Gaulin E."/>
            <person name="Govers F."/>
            <person name="Grenville-Briggs L.J."/>
            <person name="Horner N.R."/>
            <person name="Levin J.Z."/>
            <person name="Mammella M."/>
            <person name="Meijer H.J."/>
            <person name="Morris P."/>
            <person name="Nusbaum C."/>
            <person name="Oome S."/>
            <person name="Phillips A.J."/>
            <person name="van Rooyen D."/>
            <person name="Rzeszutek E."/>
            <person name="Saraiva M."/>
            <person name="Secombes C.J."/>
            <person name="Seidl M.F."/>
            <person name="Snel B."/>
            <person name="Stassen J.H."/>
            <person name="Sykes S."/>
            <person name="Tripathy S."/>
            <person name="van den Berg H."/>
            <person name="Vega-Arreguin J.C."/>
            <person name="Wawra S."/>
            <person name="Young S.K."/>
            <person name="Zeng Q."/>
            <person name="Dieguez-Uribeondo J."/>
            <person name="Russ C."/>
            <person name="Tyler B.M."/>
            <person name="van West P."/>
        </authorList>
    </citation>
    <scope>NUCLEOTIDE SEQUENCE [LARGE SCALE GENOMIC DNA]</scope>
    <source>
        <strain evidence="6 7">CBS 223.65</strain>
    </source>
</reference>
<dbReference type="OrthoDB" id="63113at2759"/>
<dbReference type="Pfam" id="PF03208">
    <property type="entry name" value="PRA1"/>
    <property type="match status" value="1"/>
</dbReference>
<keyword evidence="3 5" id="KW-1133">Transmembrane helix</keyword>
<organism evidence="6 7">
    <name type="scientific">Saprolegnia parasitica (strain CBS 223.65)</name>
    <dbReference type="NCBI Taxonomy" id="695850"/>
    <lineage>
        <taxon>Eukaryota</taxon>
        <taxon>Sar</taxon>
        <taxon>Stramenopiles</taxon>
        <taxon>Oomycota</taxon>
        <taxon>Saprolegniomycetes</taxon>
        <taxon>Saprolegniales</taxon>
        <taxon>Saprolegniaceae</taxon>
        <taxon>Saprolegnia</taxon>
    </lineage>
</organism>
<dbReference type="GO" id="GO:0016020">
    <property type="term" value="C:membrane"/>
    <property type="evidence" value="ECO:0007669"/>
    <property type="project" value="UniProtKB-SubCell"/>
</dbReference>
<protein>
    <recommendedName>
        <fullName evidence="5">PRA1 family protein</fullName>
    </recommendedName>
</protein>
<gene>
    <name evidence="6" type="ORF">SPRG_19894</name>
</gene>
<evidence type="ECO:0000256" key="1">
    <source>
        <dbReference type="ARBA" id="ARBA00004141"/>
    </source>
</evidence>
<dbReference type="OMA" id="GFWLYMS"/>